<gene>
    <name evidence="10" type="ORF">CJOHNSTONI_LOCUS2716</name>
</gene>
<keyword evidence="9" id="KW-0732">Signal</keyword>
<sequence>MHLSLFKLSCILFTQLFITDSERNGKLFLDRYDVLKRIKRRTNNITRNDAITTNTLLEQLEMMATTGADKTRKQKIMNQDDILSPEFQTPEFTCNRNHSEAAEIYCHGDILHVVMMLGLYKDSKTFIDKPLKKDPDEVIADFQRRFSKAITEEDREEVEQFIEDNFGVEGEELEECELSDWKEEPEQLLTIENNALRQFALQINYIWKSLCRTVKEEVKEKPQRHSLIYVPNEFIVPGGRFREYYYWDSYWIIKGLLASDKPITFNY</sequence>
<dbReference type="Proteomes" id="UP000746747">
    <property type="component" value="Unassembled WGS sequence"/>
</dbReference>
<evidence type="ECO:0000256" key="5">
    <source>
        <dbReference type="ARBA" id="ARBA00022801"/>
    </source>
</evidence>
<accession>A0A8J2Q990</accession>
<evidence type="ECO:0000256" key="1">
    <source>
        <dbReference type="ARBA" id="ARBA00001576"/>
    </source>
</evidence>
<evidence type="ECO:0000256" key="6">
    <source>
        <dbReference type="ARBA" id="ARBA00023295"/>
    </source>
</evidence>
<feature type="chain" id="PRO_5035324421" description="Trehalase" evidence="9">
    <location>
        <begin position="22"/>
        <end position="267"/>
    </location>
</feature>
<comment type="catalytic activity">
    <reaction evidence="1">
        <text>alpha,alpha-trehalose + H2O = alpha-D-glucose + beta-D-glucose</text>
        <dbReference type="Rhea" id="RHEA:32675"/>
        <dbReference type="ChEBI" id="CHEBI:15377"/>
        <dbReference type="ChEBI" id="CHEBI:15903"/>
        <dbReference type="ChEBI" id="CHEBI:16551"/>
        <dbReference type="ChEBI" id="CHEBI:17925"/>
        <dbReference type="EC" id="3.2.1.28"/>
    </reaction>
</comment>
<evidence type="ECO:0000256" key="2">
    <source>
        <dbReference type="ARBA" id="ARBA00005615"/>
    </source>
</evidence>
<dbReference type="EC" id="3.2.1.28" evidence="3"/>
<evidence type="ECO:0000256" key="9">
    <source>
        <dbReference type="SAM" id="SignalP"/>
    </source>
</evidence>
<name>A0A8J2Q990_9BILA</name>
<dbReference type="EMBL" id="CAKAEH010000968">
    <property type="protein sequence ID" value="CAG9532405.1"/>
    <property type="molecule type" value="Genomic_DNA"/>
</dbReference>
<feature type="signal peptide" evidence="9">
    <location>
        <begin position="1"/>
        <end position="21"/>
    </location>
</feature>
<dbReference type="SUPFAM" id="SSF48208">
    <property type="entry name" value="Six-hairpin glycosidases"/>
    <property type="match status" value="1"/>
</dbReference>
<evidence type="ECO:0000256" key="7">
    <source>
        <dbReference type="ARBA" id="ARBA00030473"/>
    </source>
</evidence>
<comment type="similarity">
    <text evidence="2">Belongs to the glycosyl hydrolase 37 family.</text>
</comment>
<dbReference type="InterPro" id="IPR001661">
    <property type="entry name" value="Glyco_hydro_37"/>
</dbReference>
<dbReference type="Pfam" id="PF01204">
    <property type="entry name" value="Trehalase"/>
    <property type="match status" value="1"/>
</dbReference>
<dbReference type="PROSITE" id="PS00927">
    <property type="entry name" value="TREHALASE_1"/>
    <property type="match status" value="1"/>
</dbReference>
<dbReference type="InterPro" id="IPR008928">
    <property type="entry name" value="6-hairpin_glycosidase_sf"/>
</dbReference>
<organism evidence="10 11">
    <name type="scientific">Cercopithifilaria johnstoni</name>
    <dbReference type="NCBI Taxonomy" id="2874296"/>
    <lineage>
        <taxon>Eukaryota</taxon>
        <taxon>Metazoa</taxon>
        <taxon>Ecdysozoa</taxon>
        <taxon>Nematoda</taxon>
        <taxon>Chromadorea</taxon>
        <taxon>Rhabditida</taxon>
        <taxon>Spirurina</taxon>
        <taxon>Spiruromorpha</taxon>
        <taxon>Filarioidea</taxon>
        <taxon>Onchocercidae</taxon>
        <taxon>Cercopithifilaria</taxon>
    </lineage>
</organism>
<comment type="caution">
    <text evidence="10">The sequence shown here is derived from an EMBL/GenBank/DDBJ whole genome shotgun (WGS) entry which is preliminary data.</text>
</comment>
<protein>
    <recommendedName>
        <fullName evidence="4">Trehalase</fullName>
        <ecNumber evidence="3">3.2.1.28</ecNumber>
    </recommendedName>
    <alternativeName>
        <fullName evidence="7">Alpha,alpha-trehalase</fullName>
    </alternativeName>
    <alternativeName>
        <fullName evidence="8">Alpha,alpha-trehalose glucohydrolase</fullName>
    </alternativeName>
</protein>
<dbReference type="Gene3D" id="1.50.10.10">
    <property type="match status" value="1"/>
</dbReference>
<evidence type="ECO:0000256" key="4">
    <source>
        <dbReference type="ARBA" id="ARBA00019905"/>
    </source>
</evidence>
<evidence type="ECO:0000256" key="8">
    <source>
        <dbReference type="ARBA" id="ARBA00031637"/>
    </source>
</evidence>
<evidence type="ECO:0000313" key="10">
    <source>
        <dbReference type="EMBL" id="CAG9532405.1"/>
    </source>
</evidence>
<dbReference type="InterPro" id="IPR018232">
    <property type="entry name" value="Glyco_hydro_37_CS"/>
</dbReference>
<reference evidence="10" key="1">
    <citation type="submission" date="2021-09" db="EMBL/GenBank/DDBJ databases">
        <authorList>
            <consortium name="Pathogen Informatics"/>
        </authorList>
    </citation>
    <scope>NUCLEOTIDE SEQUENCE</scope>
</reference>
<dbReference type="InterPro" id="IPR012341">
    <property type="entry name" value="6hp_glycosidase-like_sf"/>
</dbReference>
<dbReference type="GO" id="GO:0004555">
    <property type="term" value="F:alpha,alpha-trehalase activity"/>
    <property type="evidence" value="ECO:0007669"/>
    <property type="project" value="UniProtKB-EC"/>
</dbReference>
<dbReference type="OrthoDB" id="3542292at2759"/>
<evidence type="ECO:0000313" key="11">
    <source>
        <dbReference type="Proteomes" id="UP000746747"/>
    </source>
</evidence>
<keyword evidence="11" id="KW-1185">Reference proteome</keyword>
<keyword evidence="5" id="KW-0378">Hydrolase</keyword>
<dbReference type="PANTHER" id="PTHR23403">
    <property type="entry name" value="TREHALASE"/>
    <property type="match status" value="1"/>
</dbReference>
<proteinExistence type="inferred from homology"/>
<keyword evidence="6" id="KW-0326">Glycosidase</keyword>
<dbReference type="PANTHER" id="PTHR23403:SF1">
    <property type="entry name" value="TREHALASE"/>
    <property type="match status" value="1"/>
</dbReference>
<evidence type="ECO:0000256" key="3">
    <source>
        <dbReference type="ARBA" id="ARBA00012757"/>
    </source>
</evidence>
<dbReference type="AlphaFoldDB" id="A0A8J2Q990"/>
<dbReference type="GO" id="GO:0005993">
    <property type="term" value="P:trehalose catabolic process"/>
    <property type="evidence" value="ECO:0007669"/>
    <property type="project" value="TreeGrafter"/>
</dbReference>